<protein>
    <recommendedName>
        <fullName evidence="4">Lipoprotein</fullName>
    </recommendedName>
</protein>
<dbReference type="Proteomes" id="UP001279642">
    <property type="component" value="Unassembled WGS sequence"/>
</dbReference>
<evidence type="ECO:0000313" key="2">
    <source>
        <dbReference type="EMBL" id="MDY0884053.1"/>
    </source>
</evidence>
<sequence length="135" mass="14375">MTTPYRQDGRANPGGNALTTKPAPALVFVLGIGAFLALSGCQLTTGAAVYGLVEGSSLNQTGKTASDHLASLVTGQDCNILRYQQTGKYCLSSAELAQMEAAERRDNAAYCYRTIGEVWCYDNPDPTASPEIRVH</sequence>
<keyword evidence="3" id="KW-1185">Reference proteome</keyword>
<feature type="transmembrane region" description="Helical" evidence="1">
    <location>
        <begin position="25"/>
        <end position="53"/>
    </location>
</feature>
<evidence type="ECO:0008006" key="4">
    <source>
        <dbReference type="Google" id="ProtNLM"/>
    </source>
</evidence>
<keyword evidence="1" id="KW-1133">Transmembrane helix</keyword>
<dbReference type="EMBL" id="JAXCLW010000003">
    <property type="protein sequence ID" value="MDY0884053.1"/>
    <property type="molecule type" value="Genomic_DNA"/>
</dbReference>
<keyword evidence="1" id="KW-0472">Membrane</keyword>
<gene>
    <name evidence="2" type="ORF">SMD27_14475</name>
</gene>
<dbReference type="RefSeq" id="WP_320509111.1">
    <property type="nucleotide sequence ID" value="NZ_JAXCLW010000003.1"/>
</dbReference>
<name>A0ABU5ECE3_9PROT</name>
<accession>A0ABU5ECE3</accession>
<comment type="caution">
    <text evidence="2">The sequence shown here is derived from an EMBL/GenBank/DDBJ whole genome shotgun (WGS) entry which is preliminary data.</text>
</comment>
<reference evidence="2 3" key="1">
    <citation type="journal article" date="2016" name="Antonie Van Leeuwenhoek">
        <title>Dongia soli sp. nov., isolated from soil from Dokdo, Korea.</title>
        <authorList>
            <person name="Kim D.U."/>
            <person name="Lee H."/>
            <person name="Kim H."/>
            <person name="Kim S.G."/>
            <person name="Ka J.O."/>
        </authorList>
    </citation>
    <scope>NUCLEOTIDE SEQUENCE [LARGE SCALE GENOMIC DNA]</scope>
    <source>
        <strain evidence="2 3">D78</strain>
    </source>
</reference>
<organism evidence="2 3">
    <name type="scientific">Dongia soli</name>
    <dbReference type="NCBI Taxonomy" id="600628"/>
    <lineage>
        <taxon>Bacteria</taxon>
        <taxon>Pseudomonadati</taxon>
        <taxon>Pseudomonadota</taxon>
        <taxon>Alphaproteobacteria</taxon>
        <taxon>Rhodospirillales</taxon>
        <taxon>Dongiaceae</taxon>
        <taxon>Dongia</taxon>
    </lineage>
</organism>
<evidence type="ECO:0000256" key="1">
    <source>
        <dbReference type="SAM" id="Phobius"/>
    </source>
</evidence>
<keyword evidence="1" id="KW-0812">Transmembrane</keyword>
<proteinExistence type="predicted"/>
<evidence type="ECO:0000313" key="3">
    <source>
        <dbReference type="Proteomes" id="UP001279642"/>
    </source>
</evidence>